<dbReference type="AlphaFoldDB" id="A0A031JQV5"/>
<dbReference type="eggNOG" id="ENOG5032H4Q">
    <property type="taxonomic scope" value="Bacteria"/>
</dbReference>
<comment type="caution">
    <text evidence="4">The sequence shown here is derived from an EMBL/GenBank/DDBJ whole genome shotgun (WGS) entry which is preliminary data.</text>
</comment>
<feature type="DNA-binding region" description="H-T-H motif" evidence="2">
    <location>
        <begin position="37"/>
        <end position="56"/>
    </location>
</feature>
<dbReference type="SUPFAM" id="SSF46689">
    <property type="entry name" value="Homeodomain-like"/>
    <property type="match status" value="2"/>
</dbReference>
<organism evidence="4 5">
    <name type="scientific">Novosphingobium resinovorum</name>
    <dbReference type="NCBI Taxonomy" id="158500"/>
    <lineage>
        <taxon>Bacteria</taxon>
        <taxon>Pseudomonadati</taxon>
        <taxon>Pseudomonadota</taxon>
        <taxon>Alphaproteobacteria</taxon>
        <taxon>Sphingomonadales</taxon>
        <taxon>Sphingomonadaceae</taxon>
        <taxon>Novosphingobium</taxon>
    </lineage>
</organism>
<dbReference type="EMBL" id="JFYZ01000027">
    <property type="protein sequence ID" value="EZP79300.1"/>
    <property type="molecule type" value="Genomic_DNA"/>
</dbReference>
<dbReference type="RefSeq" id="WP_036528231.1">
    <property type="nucleotide sequence ID" value="NZ_JFYZ01000027.1"/>
</dbReference>
<dbReference type="InterPro" id="IPR009057">
    <property type="entry name" value="Homeodomain-like_sf"/>
</dbReference>
<evidence type="ECO:0000259" key="3">
    <source>
        <dbReference type="PROSITE" id="PS50977"/>
    </source>
</evidence>
<dbReference type="PROSITE" id="PS50977">
    <property type="entry name" value="HTH_TETR_2"/>
    <property type="match status" value="1"/>
</dbReference>
<keyword evidence="1 2" id="KW-0238">DNA-binding</keyword>
<feature type="domain" description="HTH tetR-type" evidence="3">
    <location>
        <begin position="14"/>
        <end position="74"/>
    </location>
</feature>
<dbReference type="Gene3D" id="1.10.357.10">
    <property type="entry name" value="Tetracycline Repressor, domain 2"/>
    <property type="match status" value="2"/>
</dbReference>
<dbReference type="PATRIC" id="fig|158500.4.peg.4129"/>
<evidence type="ECO:0000313" key="4">
    <source>
        <dbReference type="EMBL" id="EZP79300.1"/>
    </source>
</evidence>
<dbReference type="InterPro" id="IPR001647">
    <property type="entry name" value="HTH_TetR"/>
</dbReference>
<dbReference type="Pfam" id="PF00440">
    <property type="entry name" value="TetR_N"/>
    <property type="match status" value="1"/>
</dbReference>
<dbReference type="GO" id="GO:0003677">
    <property type="term" value="F:DNA binding"/>
    <property type="evidence" value="ECO:0007669"/>
    <property type="project" value="UniProtKB-UniRule"/>
</dbReference>
<proteinExistence type="predicted"/>
<evidence type="ECO:0000256" key="2">
    <source>
        <dbReference type="PROSITE-ProRule" id="PRU00335"/>
    </source>
</evidence>
<reference evidence="4 5" key="1">
    <citation type="submission" date="2014-03" db="EMBL/GenBank/DDBJ databases">
        <title>Whole genome sequence of Novosphingobium resinovorum KF1.</title>
        <authorList>
            <person name="Gan H.M."/>
            <person name="Gan H.Y."/>
            <person name="Chew T.H."/>
            <person name="Savka M.A."/>
        </authorList>
    </citation>
    <scope>NUCLEOTIDE SEQUENCE [LARGE SCALE GENOMIC DNA]</scope>
    <source>
        <strain evidence="4 5">KF1</strain>
    </source>
</reference>
<evidence type="ECO:0000256" key="1">
    <source>
        <dbReference type="ARBA" id="ARBA00023125"/>
    </source>
</evidence>
<dbReference type="Proteomes" id="UP000024329">
    <property type="component" value="Unassembled WGS sequence"/>
</dbReference>
<protein>
    <submittedName>
        <fullName evidence="4">Transcriptional regulator BetI</fullName>
    </submittedName>
</protein>
<evidence type="ECO:0000313" key="5">
    <source>
        <dbReference type="Proteomes" id="UP000024329"/>
    </source>
</evidence>
<name>A0A031JQV5_9SPHN</name>
<accession>A0A031JQV5</accession>
<sequence>MAMGNVGAGPEGGNLLKQVLVEKTIEHIASHGISNLTMRAVSAEAGGTTAAIVHHYGSKAGLIAEAASVALQQEQAWHARLLEQIQGHRLDHLNFVEWMAQYLSKRTNRTYSRFWSEVLFHTNIVADGRSIVANWHCLRADFWADVLRIQGIDPYFAQYIATYMCMEETWSYSLGEFAEYPILVRETLRALTAGMFGRTWDEAISVSVWLEERLDRFPLMPPQAPETMEERLLAMAAQDILNSGIKLNQRRIAEMAGASPSMIAYHFESMSAFRNQAVWRAMLRPFDDPQNPYSQSRAAHTIEEWATLMADIIMPVRGKKRSGSYSSFARAIGEIALLSGRQPEMKTLAEHLRILDGTASFQAGNTIWKDVVQLKRGQSSAFAVWLKGQAVLSSALGYDMKENWDALVGAVTRLIPAQGAIAR</sequence>
<gene>
    <name evidence="4" type="ORF">BV97_04063</name>
</gene>